<dbReference type="Pfam" id="PF00724">
    <property type="entry name" value="Oxidored_FMN"/>
    <property type="match status" value="1"/>
</dbReference>
<dbReference type="EMBL" id="PKUS01000008">
    <property type="protein sequence ID" value="PLW69165.1"/>
    <property type="molecule type" value="Genomic_DNA"/>
</dbReference>
<evidence type="ECO:0000256" key="5">
    <source>
        <dbReference type="ARBA" id="ARBA00022643"/>
    </source>
</evidence>
<dbReference type="SUPFAM" id="SSF51971">
    <property type="entry name" value="Nucleotide-binding domain"/>
    <property type="match status" value="1"/>
</dbReference>
<dbReference type="SUPFAM" id="SSF51905">
    <property type="entry name" value="FAD/NAD(P)-binding domain"/>
    <property type="match status" value="1"/>
</dbReference>
<keyword evidence="4" id="KW-0285">Flavoprotein</keyword>
<comment type="cofactor">
    <cofactor evidence="2">
        <name>[4Fe-4S] cluster</name>
        <dbReference type="ChEBI" id="CHEBI:49883"/>
    </cofactor>
</comment>
<dbReference type="GO" id="GO:0016491">
    <property type="term" value="F:oxidoreductase activity"/>
    <property type="evidence" value="ECO:0007669"/>
    <property type="project" value="UniProtKB-KW"/>
</dbReference>
<evidence type="ECO:0000256" key="4">
    <source>
        <dbReference type="ARBA" id="ARBA00022630"/>
    </source>
</evidence>
<proteinExistence type="inferred from homology"/>
<dbReference type="InterPro" id="IPR013785">
    <property type="entry name" value="Aldolase_TIM"/>
</dbReference>
<evidence type="ECO:0008006" key="15">
    <source>
        <dbReference type="Google" id="ProtNLM"/>
    </source>
</evidence>
<evidence type="ECO:0000313" key="14">
    <source>
        <dbReference type="Proteomes" id="UP000235005"/>
    </source>
</evidence>
<evidence type="ECO:0000313" key="13">
    <source>
        <dbReference type="EMBL" id="PLW69165.1"/>
    </source>
</evidence>
<dbReference type="Gene3D" id="3.40.50.720">
    <property type="entry name" value="NAD(P)-binding Rossmann-like Domain"/>
    <property type="match status" value="1"/>
</dbReference>
<dbReference type="PRINTS" id="PR00411">
    <property type="entry name" value="PNDRDTASEI"/>
</dbReference>
<comment type="cofactor">
    <cofactor evidence="1">
        <name>FMN</name>
        <dbReference type="ChEBI" id="CHEBI:58210"/>
    </cofactor>
</comment>
<dbReference type="InterPro" id="IPR001155">
    <property type="entry name" value="OxRdtase_FMN_N"/>
</dbReference>
<dbReference type="InterPro" id="IPR023753">
    <property type="entry name" value="FAD/NAD-binding_dom"/>
</dbReference>
<dbReference type="SUPFAM" id="SSF51395">
    <property type="entry name" value="FMN-linked oxidoreductases"/>
    <property type="match status" value="1"/>
</dbReference>
<keyword evidence="5" id="KW-0288">FMN</keyword>
<feature type="domain" description="FAD/NAD(P)-binding" evidence="11">
    <location>
        <begin position="399"/>
        <end position="509"/>
    </location>
</feature>
<dbReference type="InterPro" id="IPR054428">
    <property type="entry name" value="TMADH/DMDH/HD_second_a-b"/>
</dbReference>
<dbReference type="Gene3D" id="3.50.50.60">
    <property type="entry name" value="FAD/NAD(P)-binding domain"/>
    <property type="match status" value="1"/>
</dbReference>
<evidence type="ECO:0000256" key="9">
    <source>
        <dbReference type="ARBA" id="ARBA00023014"/>
    </source>
</evidence>
<evidence type="ECO:0000256" key="8">
    <source>
        <dbReference type="ARBA" id="ARBA00023004"/>
    </source>
</evidence>
<keyword evidence="7" id="KW-0560">Oxidoreductase</keyword>
<dbReference type="Proteomes" id="UP000235005">
    <property type="component" value="Unassembled WGS sequence"/>
</dbReference>
<dbReference type="Gene3D" id="3.20.20.70">
    <property type="entry name" value="Aldolase class I"/>
    <property type="match status" value="1"/>
</dbReference>
<dbReference type="RefSeq" id="WP_101517875.1">
    <property type="nucleotide sequence ID" value="NZ_PKUS01000008.1"/>
</dbReference>
<feature type="domain" description="NADH:flavin oxidoreductase/NADH oxidase N-terminal" evidence="10">
    <location>
        <begin position="9"/>
        <end position="347"/>
    </location>
</feature>
<evidence type="ECO:0000259" key="12">
    <source>
        <dbReference type="Pfam" id="PF22620"/>
    </source>
</evidence>
<dbReference type="OrthoDB" id="8523426at2"/>
<keyword evidence="6" id="KW-0479">Metal-binding</keyword>
<accession>A0A2N5X3V1</accession>
<evidence type="ECO:0000256" key="7">
    <source>
        <dbReference type="ARBA" id="ARBA00023002"/>
    </source>
</evidence>
<evidence type="ECO:0000256" key="3">
    <source>
        <dbReference type="ARBA" id="ARBA00011048"/>
    </source>
</evidence>
<evidence type="ECO:0000256" key="2">
    <source>
        <dbReference type="ARBA" id="ARBA00001966"/>
    </source>
</evidence>
<dbReference type="PANTHER" id="PTHR42917">
    <property type="entry name" value="2,4-DIENOYL-COA REDUCTASE"/>
    <property type="match status" value="1"/>
</dbReference>
<comment type="caution">
    <text evidence="13">The sequence shown here is derived from an EMBL/GenBank/DDBJ whole genome shotgun (WGS) entry which is preliminary data.</text>
</comment>
<evidence type="ECO:0000259" key="11">
    <source>
        <dbReference type="Pfam" id="PF07992"/>
    </source>
</evidence>
<sequence>MSNVKFEHLFEPLQVGPMRVPNRICETTNTINSSMTPGRLDEHFIEHHGAKARGGTGWIGSETWLLNLPFPPECPDEIGLGVGFSSHYATYQDPGFAEDMARFCEEIHGHGSVAVVQLTHLNAIWAPSPVPIIAAQDYTPHIMGEEEIEFCLNTYADAAEVAMKAGADGIEIHCAHETLAYSFLSPVTNRRDDHWGGGPADRVRFVLEALRRVRERVGDSMALGIRIAGAEFRHQGYDNMELREMLYCIAEAGLLDFVDIDAGHCWGAPSYVPNSYYAHAQFREFGKAAMADLAEMEPRPAVLFTGRCNDPVLAEELLRDGICDLVGMVRAGIADPEFANKAREGRLSEIRRCISCTRCIDEASEPVTVPYTPTCSINPVIGKELLWREKYQPAEQAKRVVVVGGGLAGCEAARIAAMRGHEVILLDQNKRLGGQLLIAARSPGRDDFEDQVYFEENEMQRVGVDVRLETSVEIEGIKALEPDAVVIATGSTPRVPEDIPGIDLPHVVQGWDVMQGKASTGDRVAIISQEDYYETPCVAEYLTERGKQVEVFHKSVHLGYEVARYSIGMVLKHMEQCGVVIHPNLILNAVTAGGIELVSSWGDKTYEFAGFDSVVLVYGSVSRHELYDALKADGSIGETYLAGSAWLPRHMAEATSHGASIGLTI</sequence>
<name>A0A2N5X3V1_9GAMM</name>
<dbReference type="GO" id="GO:0051536">
    <property type="term" value="F:iron-sulfur cluster binding"/>
    <property type="evidence" value="ECO:0007669"/>
    <property type="project" value="UniProtKB-KW"/>
</dbReference>
<dbReference type="AlphaFoldDB" id="A0A2N5X3V1"/>
<keyword evidence="9" id="KW-0411">Iron-sulfur</keyword>
<reference evidence="13 14" key="1">
    <citation type="submission" date="2018-01" db="EMBL/GenBank/DDBJ databases">
        <title>The draft genome sequence of Halioglobus lutimaris HF004.</title>
        <authorList>
            <person name="Du Z.-J."/>
            <person name="Shi M.-J."/>
        </authorList>
    </citation>
    <scope>NUCLEOTIDE SEQUENCE [LARGE SCALE GENOMIC DNA]</scope>
    <source>
        <strain evidence="13 14">HF004</strain>
    </source>
</reference>
<protein>
    <recommendedName>
        <fullName evidence="15">FAD-dependent oxidoreductase</fullName>
    </recommendedName>
</protein>
<gene>
    <name evidence="13" type="ORF">C0039_08880</name>
</gene>
<dbReference type="InterPro" id="IPR036188">
    <property type="entry name" value="FAD/NAD-bd_sf"/>
</dbReference>
<keyword evidence="14" id="KW-1185">Reference proteome</keyword>
<dbReference type="PRINTS" id="PR00368">
    <property type="entry name" value="FADPNR"/>
</dbReference>
<organism evidence="13 14">
    <name type="scientific">Pseudohalioglobus lutimaris</name>
    <dbReference type="NCBI Taxonomy" id="1737061"/>
    <lineage>
        <taxon>Bacteria</taxon>
        <taxon>Pseudomonadati</taxon>
        <taxon>Pseudomonadota</taxon>
        <taxon>Gammaproteobacteria</taxon>
        <taxon>Cellvibrionales</taxon>
        <taxon>Halieaceae</taxon>
        <taxon>Pseudohalioglobus</taxon>
    </lineage>
</organism>
<comment type="similarity">
    <text evidence="3">In the N-terminal section; belongs to the NADH:flavin oxidoreductase/NADH oxidase family.</text>
</comment>
<feature type="domain" description="TMADH/DMDH/HD second alpha/beta" evidence="12">
    <location>
        <begin position="512"/>
        <end position="608"/>
    </location>
</feature>
<dbReference type="Pfam" id="PF22620">
    <property type="entry name" value="OYE-like_second_a-b"/>
    <property type="match status" value="1"/>
</dbReference>
<evidence type="ECO:0000256" key="6">
    <source>
        <dbReference type="ARBA" id="ARBA00022723"/>
    </source>
</evidence>
<dbReference type="GO" id="GO:0010181">
    <property type="term" value="F:FMN binding"/>
    <property type="evidence" value="ECO:0007669"/>
    <property type="project" value="InterPro"/>
</dbReference>
<evidence type="ECO:0000256" key="1">
    <source>
        <dbReference type="ARBA" id="ARBA00001917"/>
    </source>
</evidence>
<dbReference type="PANTHER" id="PTHR42917:SF2">
    <property type="entry name" value="2,4-DIENOYL-COA REDUCTASE [(2E)-ENOYL-COA-PRODUCING]"/>
    <property type="match status" value="1"/>
</dbReference>
<keyword evidence="8" id="KW-0408">Iron</keyword>
<evidence type="ECO:0000259" key="10">
    <source>
        <dbReference type="Pfam" id="PF00724"/>
    </source>
</evidence>
<dbReference type="GO" id="GO:0046872">
    <property type="term" value="F:metal ion binding"/>
    <property type="evidence" value="ECO:0007669"/>
    <property type="project" value="UniProtKB-KW"/>
</dbReference>
<dbReference type="Pfam" id="PF07992">
    <property type="entry name" value="Pyr_redox_2"/>
    <property type="match status" value="1"/>
</dbReference>
<dbReference type="InterPro" id="IPR051793">
    <property type="entry name" value="NADH:flavin_oxidoreductase"/>
</dbReference>